<evidence type="ECO:0000256" key="1">
    <source>
        <dbReference type="SAM" id="Coils"/>
    </source>
</evidence>
<evidence type="ECO:0008006" key="5">
    <source>
        <dbReference type="Google" id="ProtNLM"/>
    </source>
</evidence>
<dbReference type="EMBL" id="MEUJ01000012">
    <property type="protein sequence ID" value="OGC39221.1"/>
    <property type="molecule type" value="Genomic_DNA"/>
</dbReference>
<comment type="caution">
    <text evidence="3">The sequence shown here is derived from an EMBL/GenBank/DDBJ whole genome shotgun (WGS) entry which is preliminary data.</text>
</comment>
<sequence length="435" mass="49056">MLAPTHSVFGVFLTLIILALFGVKLSLHWTIMLFAILGALLPDADHPASIIGRFLYPISSRIERRFGHRTVTHSLIGWMSATISASVLIAFVSLIPLISRWGWSDLPVRWAAAFSIGYFSHIVLDMFNKRGSQLFWPQEVRDVIPLNHRYRINSGSRPEIVVFIIIVLMLALTLPISKYGIGSSLHWLLATSGSAIEEFKSSNLVSYLEFKGYFKDTKQPISATAEILDVVNERIVILLDGKIYTISDELASDIIAEKMRVKQGKRPVQVERKEFKDKSREYLESQIPDKALVSGTIHLPEGMKVTLPAGAGSFNIFEQKGGDLYLRFAGKKQIRELALTEQFDLQRKRDLVDLSGFHARARKIRSQITEAGEEYEGLTELGKQALLGKEGIEKQNARIAELQSQLAEVNLNIEEVQLRIKSRKFVYSGEVYIRL</sequence>
<keyword evidence="2" id="KW-0812">Transmembrane</keyword>
<reference evidence="3 4" key="1">
    <citation type="journal article" date="2016" name="Nat. Commun.">
        <title>Thousands of microbial genomes shed light on interconnected biogeochemical processes in an aquifer system.</title>
        <authorList>
            <person name="Anantharaman K."/>
            <person name="Brown C.T."/>
            <person name="Hug L.A."/>
            <person name="Sharon I."/>
            <person name="Castelle C.J."/>
            <person name="Probst A.J."/>
            <person name="Thomas B.C."/>
            <person name="Singh A."/>
            <person name="Wilkins M.J."/>
            <person name="Karaoz U."/>
            <person name="Brodie E.L."/>
            <person name="Williams K.H."/>
            <person name="Hubbard S.S."/>
            <person name="Banfield J.F."/>
        </authorList>
    </citation>
    <scope>NUCLEOTIDE SEQUENCE [LARGE SCALE GENOMIC DNA]</scope>
</reference>
<name>A0A1F4U2V4_UNCSA</name>
<feature type="transmembrane region" description="Helical" evidence="2">
    <location>
        <begin position="110"/>
        <end position="127"/>
    </location>
</feature>
<evidence type="ECO:0000256" key="2">
    <source>
        <dbReference type="SAM" id="Phobius"/>
    </source>
</evidence>
<feature type="transmembrane region" description="Helical" evidence="2">
    <location>
        <begin position="7"/>
        <end position="25"/>
    </location>
</feature>
<evidence type="ECO:0000313" key="4">
    <source>
        <dbReference type="Proteomes" id="UP000179242"/>
    </source>
</evidence>
<feature type="coiled-coil region" evidence="1">
    <location>
        <begin position="392"/>
        <end position="419"/>
    </location>
</feature>
<protein>
    <recommendedName>
        <fullName evidence="5">Metal-dependent hydrolase</fullName>
    </recommendedName>
</protein>
<keyword evidence="2" id="KW-1133">Transmembrane helix</keyword>
<keyword evidence="1" id="KW-0175">Coiled coil</keyword>
<proteinExistence type="predicted"/>
<organism evidence="3 4">
    <name type="scientific">candidate division WOR-1 bacterium RIFOXYC2_FULL_46_14</name>
    <dbReference type="NCBI Taxonomy" id="1802587"/>
    <lineage>
        <taxon>Bacteria</taxon>
        <taxon>Bacillati</taxon>
        <taxon>Saganbacteria</taxon>
    </lineage>
</organism>
<feature type="transmembrane region" description="Helical" evidence="2">
    <location>
        <begin position="160"/>
        <end position="181"/>
    </location>
</feature>
<dbReference type="PANTHER" id="PTHR35531:SF1">
    <property type="entry name" value="INNER MEMBRANE PROTEIN YBCI-RELATED"/>
    <property type="match status" value="1"/>
</dbReference>
<dbReference type="InterPro" id="IPR007404">
    <property type="entry name" value="YdjM-like"/>
</dbReference>
<keyword evidence="2" id="KW-0472">Membrane</keyword>
<gene>
    <name evidence="3" type="ORF">A2438_07560</name>
</gene>
<dbReference type="Pfam" id="PF04307">
    <property type="entry name" value="YdjM"/>
    <property type="match status" value="1"/>
</dbReference>
<feature type="transmembrane region" description="Helical" evidence="2">
    <location>
        <begin position="75"/>
        <end position="98"/>
    </location>
</feature>
<accession>A0A1F4U2V4</accession>
<dbReference type="PANTHER" id="PTHR35531">
    <property type="entry name" value="INNER MEMBRANE PROTEIN YBCI-RELATED"/>
    <property type="match status" value="1"/>
</dbReference>
<dbReference type="Proteomes" id="UP000179242">
    <property type="component" value="Unassembled WGS sequence"/>
</dbReference>
<dbReference type="AlphaFoldDB" id="A0A1F4U2V4"/>
<evidence type="ECO:0000313" key="3">
    <source>
        <dbReference type="EMBL" id="OGC39221.1"/>
    </source>
</evidence>